<feature type="transmembrane region" description="Helical" evidence="1">
    <location>
        <begin position="75"/>
        <end position="100"/>
    </location>
</feature>
<keyword evidence="1" id="KW-1133">Transmembrane helix</keyword>
<feature type="transmembrane region" description="Helical" evidence="1">
    <location>
        <begin position="43"/>
        <end position="63"/>
    </location>
</feature>
<sequence>MIFHYCDIKKTHLIMPIKPLHLDANEQVLLVIHRHWFSLAKDIAAILGFLVCGFFIFLLRVFLTPYIGEDIVIPLGRLLFTLYVLFTVAFLFTSWINYYLDVWVITDKRIIDLEQRGLFSRETSEFLIERVQDVTVETPGFIPTMFDFGNMTIQTAGEKSFVVHEIPHLHEAKDLILKYSRKIHKETNE</sequence>
<dbReference type="EMBL" id="PFEF01000008">
    <property type="protein sequence ID" value="PJE64223.1"/>
    <property type="molecule type" value="Genomic_DNA"/>
</dbReference>
<protein>
    <recommendedName>
        <fullName evidence="2">YdbS-like PH domain-containing protein</fullName>
    </recommendedName>
</protein>
<proteinExistence type="predicted"/>
<dbReference type="PANTHER" id="PTHR37938:SF1">
    <property type="entry name" value="BLL0215 PROTEIN"/>
    <property type="match status" value="1"/>
</dbReference>
<reference evidence="4" key="1">
    <citation type="submission" date="2017-09" db="EMBL/GenBank/DDBJ databases">
        <title>Depth-based differentiation of microbial function through sediment-hosted aquifers and enrichment of novel symbionts in the deep terrestrial subsurface.</title>
        <authorList>
            <person name="Probst A.J."/>
            <person name="Ladd B."/>
            <person name="Jarett J.K."/>
            <person name="Geller-Mcgrath D.E."/>
            <person name="Sieber C.M.K."/>
            <person name="Emerson J.B."/>
            <person name="Anantharaman K."/>
            <person name="Thomas B.C."/>
            <person name="Malmstrom R."/>
            <person name="Stieglmeier M."/>
            <person name="Klingl A."/>
            <person name="Woyke T."/>
            <person name="Ryan C.M."/>
            <person name="Banfield J.F."/>
        </authorList>
    </citation>
    <scope>NUCLEOTIDE SEQUENCE [LARGE SCALE GENOMIC DNA]</scope>
</reference>
<evidence type="ECO:0000313" key="3">
    <source>
        <dbReference type="EMBL" id="PJE64223.1"/>
    </source>
</evidence>
<keyword evidence="1" id="KW-0472">Membrane</keyword>
<dbReference type="AlphaFoldDB" id="A0A2M8KWH2"/>
<comment type="caution">
    <text evidence="3">The sequence shown here is derived from an EMBL/GenBank/DDBJ whole genome shotgun (WGS) entry which is preliminary data.</text>
</comment>
<dbReference type="Pfam" id="PF03703">
    <property type="entry name" value="bPH_2"/>
    <property type="match status" value="1"/>
</dbReference>
<dbReference type="Proteomes" id="UP000229098">
    <property type="component" value="Unassembled WGS sequence"/>
</dbReference>
<keyword evidence="1" id="KW-0812">Transmembrane</keyword>
<name>A0A2M8KWH2_9BACT</name>
<gene>
    <name evidence="3" type="ORF">COU90_03945</name>
</gene>
<evidence type="ECO:0000313" key="4">
    <source>
        <dbReference type="Proteomes" id="UP000229098"/>
    </source>
</evidence>
<organism evidence="3 4">
    <name type="scientific">Candidatus Ryanbacteria bacterium CG10_big_fil_rev_8_21_14_0_10_43_42</name>
    <dbReference type="NCBI Taxonomy" id="1974864"/>
    <lineage>
        <taxon>Bacteria</taxon>
        <taxon>Candidatus Ryaniibacteriota</taxon>
    </lineage>
</organism>
<feature type="domain" description="YdbS-like PH" evidence="2">
    <location>
        <begin position="103"/>
        <end position="173"/>
    </location>
</feature>
<evidence type="ECO:0000259" key="2">
    <source>
        <dbReference type="Pfam" id="PF03703"/>
    </source>
</evidence>
<evidence type="ECO:0000256" key="1">
    <source>
        <dbReference type="SAM" id="Phobius"/>
    </source>
</evidence>
<dbReference type="PANTHER" id="PTHR37938">
    <property type="entry name" value="BLL0215 PROTEIN"/>
    <property type="match status" value="1"/>
</dbReference>
<accession>A0A2M8KWH2</accession>
<dbReference type="InterPro" id="IPR005182">
    <property type="entry name" value="YdbS-like_PH"/>
</dbReference>